<dbReference type="InParanoid" id="A7EM39"/>
<evidence type="ECO:0000313" key="2">
    <source>
        <dbReference type="Proteomes" id="UP000001312"/>
    </source>
</evidence>
<dbReference type="AlphaFoldDB" id="A7EM39"/>
<accession>A7EM39</accession>
<proteinExistence type="predicted"/>
<reference evidence="2" key="1">
    <citation type="journal article" date="2011" name="PLoS Genet.">
        <title>Genomic analysis of the necrotrophic fungal pathogens Sclerotinia sclerotiorum and Botrytis cinerea.</title>
        <authorList>
            <person name="Amselem J."/>
            <person name="Cuomo C.A."/>
            <person name="van Kan J.A."/>
            <person name="Viaud M."/>
            <person name="Benito E.P."/>
            <person name="Couloux A."/>
            <person name="Coutinho P.M."/>
            <person name="de Vries R.P."/>
            <person name="Dyer P.S."/>
            <person name="Fillinger S."/>
            <person name="Fournier E."/>
            <person name="Gout L."/>
            <person name="Hahn M."/>
            <person name="Kohn L."/>
            <person name="Lapalu N."/>
            <person name="Plummer K.M."/>
            <person name="Pradier J.M."/>
            <person name="Quevillon E."/>
            <person name="Sharon A."/>
            <person name="Simon A."/>
            <person name="ten Have A."/>
            <person name="Tudzynski B."/>
            <person name="Tudzynski P."/>
            <person name="Wincker P."/>
            <person name="Andrew M."/>
            <person name="Anthouard V."/>
            <person name="Beever R.E."/>
            <person name="Beffa R."/>
            <person name="Benoit I."/>
            <person name="Bouzid O."/>
            <person name="Brault B."/>
            <person name="Chen Z."/>
            <person name="Choquer M."/>
            <person name="Collemare J."/>
            <person name="Cotton P."/>
            <person name="Danchin E.G."/>
            <person name="Da Silva C."/>
            <person name="Gautier A."/>
            <person name="Giraud C."/>
            <person name="Giraud T."/>
            <person name="Gonzalez C."/>
            <person name="Grossetete S."/>
            <person name="Guldener U."/>
            <person name="Henrissat B."/>
            <person name="Howlett B.J."/>
            <person name="Kodira C."/>
            <person name="Kretschmer M."/>
            <person name="Lappartient A."/>
            <person name="Leroch M."/>
            <person name="Levis C."/>
            <person name="Mauceli E."/>
            <person name="Neuveglise C."/>
            <person name="Oeser B."/>
            <person name="Pearson M."/>
            <person name="Poulain J."/>
            <person name="Poussereau N."/>
            <person name="Quesneville H."/>
            <person name="Rascle C."/>
            <person name="Schumacher J."/>
            <person name="Segurens B."/>
            <person name="Sexton A."/>
            <person name="Silva E."/>
            <person name="Sirven C."/>
            <person name="Soanes D.M."/>
            <person name="Talbot N.J."/>
            <person name="Templeton M."/>
            <person name="Yandava C."/>
            <person name="Yarden O."/>
            <person name="Zeng Q."/>
            <person name="Rollins J.A."/>
            <person name="Lebrun M.H."/>
            <person name="Dickman M."/>
        </authorList>
    </citation>
    <scope>NUCLEOTIDE SEQUENCE [LARGE SCALE GENOMIC DNA]</scope>
    <source>
        <strain evidence="2">ATCC 18683 / 1980 / Ss-1</strain>
    </source>
</reference>
<evidence type="ECO:0000313" key="1">
    <source>
        <dbReference type="EMBL" id="EDO03905.1"/>
    </source>
</evidence>
<name>A7EM39_SCLS1</name>
<protein>
    <submittedName>
        <fullName evidence="1">Uncharacterized protein</fullName>
    </submittedName>
</protein>
<dbReference type="KEGG" id="ssl:SS1G_06386"/>
<keyword evidence="2" id="KW-1185">Reference proteome</keyword>
<dbReference type="GeneID" id="5488332"/>
<dbReference type="EMBL" id="CH476628">
    <property type="protein sequence ID" value="EDO03905.1"/>
    <property type="molecule type" value="Genomic_DNA"/>
</dbReference>
<sequence length="33" mass="3825">MLAIVQQELLKPNMTRSLVKEILDLKDVMLRGQ</sequence>
<organism evidence="1 2">
    <name type="scientific">Sclerotinia sclerotiorum (strain ATCC 18683 / 1980 / Ss-1)</name>
    <name type="common">White mold</name>
    <name type="synonym">Whetzelinia sclerotiorum</name>
    <dbReference type="NCBI Taxonomy" id="665079"/>
    <lineage>
        <taxon>Eukaryota</taxon>
        <taxon>Fungi</taxon>
        <taxon>Dikarya</taxon>
        <taxon>Ascomycota</taxon>
        <taxon>Pezizomycotina</taxon>
        <taxon>Leotiomycetes</taxon>
        <taxon>Helotiales</taxon>
        <taxon>Sclerotiniaceae</taxon>
        <taxon>Sclerotinia</taxon>
    </lineage>
</organism>
<dbReference type="RefSeq" id="XP_001592147.1">
    <property type="nucleotide sequence ID" value="XM_001592097.1"/>
</dbReference>
<dbReference type="Proteomes" id="UP000001312">
    <property type="component" value="Unassembled WGS sequence"/>
</dbReference>
<gene>
    <name evidence="1" type="ORF">SS1G_06386</name>
</gene>